<evidence type="ECO:0000259" key="15">
    <source>
        <dbReference type="Pfam" id="PF03807"/>
    </source>
</evidence>
<evidence type="ECO:0000256" key="10">
    <source>
        <dbReference type="ARBA" id="ARBA00023002"/>
    </source>
</evidence>
<dbReference type="PIRSF" id="PIRSF000193">
    <property type="entry name" value="Pyrrol-5-carb_rd"/>
    <property type="match status" value="1"/>
</dbReference>
<reference evidence="17" key="1">
    <citation type="submission" date="2015-06" db="EMBL/GenBank/DDBJ databases">
        <authorList>
            <person name="Hoefler B.C."/>
            <person name="Straight P.D."/>
        </authorList>
    </citation>
    <scope>NUCLEOTIDE SEQUENCE</scope>
</reference>
<organism evidence="17">
    <name type="scientific">Bactrocera latifrons</name>
    <name type="common">Malaysian fruit fly</name>
    <name type="synonym">Chaetodacus latifrons</name>
    <dbReference type="NCBI Taxonomy" id="174628"/>
    <lineage>
        <taxon>Eukaryota</taxon>
        <taxon>Metazoa</taxon>
        <taxon>Ecdysozoa</taxon>
        <taxon>Arthropoda</taxon>
        <taxon>Hexapoda</taxon>
        <taxon>Insecta</taxon>
        <taxon>Pterygota</taxon>
        <taxon>Neoptera</taxon>
        <taxon>Endopterygota</taxon>
        <taxon>Diptera</taxon>
        <taxon>Brachycera</taxon>
        <taxon>Muscomorpha</taxon>
        <taxon>Tephritoidea</taxon>
        <taxon>Tephritidae</taxon>
        <taxon>Bactrocera</taxon>
        <taxon>Bactrocera</taxon>
    </lineage>
</organism>
<evidence type="ECO:0000256" key="5">
    <source>
        <dbReference type="ARBA" id="ARBA00021413"/>
    </source>
</evidence>
<dbReference type="OrthoDB" id="10263291at2759"/>
<feature type="binding site" evidence="13">
    <location>
        <begin position="10"/>
        <end position="15"/>
    </location>
    <ligand>
        <name>NADP(+)</name>
        <dbReference type="ChEBI" id="CHEBI:58349"/>
    </ligand>
</feature>
<comment type="subcellular location">
    <subcellularLocation>
        <location evidence="1">Cytoplasm</location>
    </subcellularLocation>
</comment>
<keyword evidence="9 13" id="KW-0521">NADP</keyword>
<evidence type="ECO:0000256" key="12">
    <source>
        <dbReference type="ARBA" id="ARBA00052690"/>
    </source>
</evidence>
<dbReference type="FunFam" id="1.10.3730.10:FF:000001">
    <property type="entry name" value="Pyrroline-5-carboxylate reductase"/>
    <property type="match status" value="1"/>
</dbReference>
<comment type="catalytic activity">
    <reaction evidence="11">
        <text>L-proline + NAD(+) = (S)-1-pyrroline-5-carboxylate + NADH + 2 H(+)</text>
        <dbReference type="Rhea" id="RHEA:14105"/>
        <dbReference type="ChEBI" id="CHEBI:15378"/>
        <dbReference type="ChEBI" id="CHEBI:17388"/>
        <dbReference type="ChEBI" id="CHEBI:57540"/>
        <dbReference type="ChEBI" id="CHEBI:57945"/>
        <dbReference type="ChEBI" id="CHEBI:60039"/>
        <dbReference type="EC" id="1.5.1.2"/>
    </reaction>
</comment>
<dbReference type="SUPFAM" id="SSF51735">
    <property type="entry name" value="NAD(P)-binding Rossmann-fold domains"/>
    <property type="match status" value="1"/>
</dbReference>
<dbReference type="InterPro" id="IPR028939">
    <property type="entry name" value="P5C_Rdtase_cat_N"/>
</dbReference>
<evidence type="ECO:0000259" key="16">
    <source>
        <dbReference type="Pfam" id="PF14748"/>
    </source>
</evidence>
<evidence type="ECO:0000256" key="9">
    <source>
        <dbReference type="ARBA" id="ARBA00022857"/>
    </source>
</evidence>
<sequence length="292" mass="31178">MNQVGRIGVLGGGKMALAMVKGFLSAGLTKPERIIASVHPDDKQSFMQFEQIGIETVVKNEPVVEKSDTVLISVKPHVVPIILSEIRPLSNNKLFISIAMGITLQMLEEQLSSNARIIRAMPNTPALVKAGCSVYARGTKASQKDGELTVSLLEAIGTCEEVPEIWFDPITALSGSGPAYVFVMMEALADGGVRMGLPRDLAYRLAAQTVLGSGQLVRDTKEHPGVLKDNVTSPAGSTAAALKVLETKGIRILFEFIVTLTRFSATSKIGFRGTVANAVEAATLRCREISGN</sequence>
<evidence type="ECO:0000256" key="13">
    <source>
        <dbReference type="PIRSR" id="PIRSR000193-1"/>
    </source>
</evidence>
<dbReference type="InterPro" id="IPR000304">
    <property type="entry name" value="Pyrroline-COOH_reductase"/>
</dbReference>
<dbReference type="UniPathway" id="UPA00098">
    <property type="reaction ID" value="UER00361"/>
</dbReference>
<dbReference type="AlphaFoldDB" id="A0A0K8VNU6"/>
<keyword evidence="10 14" id="KW-0560">Oxidoreductase</keyword>
<keyword evidence="6" id="KW-0963">Cytoplasm</keyword>
<dbReference type="GO" id="GO:0005737">
    <property type="term" value="C:cytoplasm"/>
    <property type="evidence" value="ECO:0007669"/>
    <property type="project" value="UniProtKB-SubCell"/>
</dbReference>
<evidence type="ECO:0000313" key="17">
    <source>
        <dbReference type="EMBL" id="JAI40564.1"/>
    </source>
</evidence>
<feature type="domain" description="Pyrroline-5-carboxylate reductase dimerisation" evidence="16">
    <location>
        <begin position="167"/>
        <end position="254"/>
    </location>
</feature>
<feature type="domain" description="Pyrroline-5-carboxylate reductase catalytic N-terminal" evidence="15">
    <location>
        <begin position="6"/>
        <end position="100"/>
    </location>
</feature>
<dbReference type="Pfam" id="PF03807">
    <property type="entry name" value="F420_oxidored"/>
    <property type="match status" value="1"/>
</dbReference>
<evidence type="ECO:0000256" key="6">
    <source>
        <dbReference type="ARBA" id="ARBA00022490"/>
    </source>
</evidence>
<name>A0A0K8VNU6_BACLA</name>
<dbReference type="EC" id="1.5.1.2" evidence="4 14"/>
<comment type="catalytic activity">
    <reaction evidence="12 14">
        <text>L-proline + NADP(+) = (S)-1-pyrroline-5-carboxylate + NADPH + 2 H(+)</text>
        <dbReference type="Rhea" id="RHEA:14109"/>
        <dbReference type="ChEBI" id="CHEBI:15378"/>
        <dbReference type="ChEBI" id="CHEBI:17388"/>
        <dbReference type="ChEBI" id="CHEBI:57783"/>
        <dbReference type="ChEBI" id="CHEBI:58349"/>
        <dbReference type="ChEBI" id="CHEBI:60039"/>
        <dbReference type="EC" id="1.5.1.2"/>
    </reaction>
</comment>
<keyword evidence="7 14" id="KW-0028">Amino-acid biosynthesis</keyword>
<dbReference type="InterPro" id="IPR008927">
    <property type="entry name" value="6-PGluconate_DH-like_C_sf"/>
</dbReference>
<dbReference type="InterPro" id="IPR036291">
    <property type="entry name" value="NAD(P)-bd_dom_sf"/>
</dbReference>
<accession>A0A0K8VNU6</accession>
<dbReference type="HAMAP" id="MF_01925">
    <property type="entry name" value="P5C_reductase"/>
    <property type="match status" value="1"/>
</dbReference>
<evidence type="ECO:0000256" key="4">
    <source>
        <dbReference type="ARBA" id="ARBA00012855"/>
    </source>
</evidence>
<evidence type="ECO:0000256" key="2">
    <source>
        <dbReference type="ARBA" id="ARBA00005205"/>
    </source>
</evidence>
<evidence type="ECO:0000256" key="1">
    <source>
        <dbReference type="ARBA" id="ARBA00004496"/>
    </source>
</evidence>
<dbReference type="Gene3D" id="1.10.3730.10">
    <property type="entry name" value="ProC C-terminal domain-like"/>
    <property type="match status" value="1"/>
</dbReference>
<dbReference type="GO" id="GO:0055129">
    <property type="term" value="P:L-proline biosynthetic process"/>
    <property type="evidence" value="ECO:0007669"/>
    <property type="project" value="UniProtKB-UniPathway"/>
</dbReference>
<dbReference type="SUPFAM" id="SSF48179">
    <property type="entry name" value="6-phosphogluconate dehydrogenase C-terminal domain-like"/>
    <property type="match status" value="1"/>
</dbReference>
<evidence type="ECO:0000256" key="3">
    <source>
        <dbReference type="ARBA" id="ARBA00005525"/>
    </source>
</evidence>
<dbReference type="PANTHER" id="PTHR11645">
    <property type="entry name" value="PYRROLINE-5-CARBOXYLATE REDUCTASE"/>
    <property type="match status" value="1"/>
</dbReference>
<evidence type="ECO:0000256" key="11">
    <source>
        <dbReference type="ARBA" id="ARBA00050547"/>
    </source>
</evidence>
<evidence type="ECO:0000256" key="8">
    <source>
        <dbReference type="ARBA" id="ARBA00022650"/>
    </source>
</evidence>
<dbReference type="Pfam" id="PF14748">
    <property type="entry name" value="P5CR_dimer"/>
    <property type="match status" value="1"/>
</dbReference>
<evidence type="ECO:0000256" key="14">
    <source>
        <dbReference type="RuleBase" id="RU003903"/>
    </source>
</evidence>
<comment type="similarity">
    <text evidence="3 14">Belongs to the pyrroline-5-carboxylate reductase family.</text>
</comment>
<keyword evidence="8 14" id="KW-0641">Proline biosynthesis</keyword>
<dbReference type="PROSITE" id="PS00521">
    <property type="entry name" value="P5CR"/>
    <property type="match status" value="1"/>
</dbReference>
<dbReference type="GO" id="GO:0004735">
    <property type="term" value="F:pyrroline-5-carboxylate reductase activity"/>
    <property type="evidence" value="ECO:0007669"/>
    <property type="project" value="UniProtKB-EC"/>
</dbReference>
<dbReference type="PANTHER" id="PTHR11645:SF62">
    <property type="entry name" value="PYRROLINE-5-CARBOXYLATE REDUCTASE"/>
    <property type="match status" value="1"/>
</dbReference>
<dbReference type="EMBL" id="GDHF01011750">
    <property type="protein sequence ID" value="JAI40564.1"/>
    <property type="molecule type" value="Transcribed_RNA"/>
</dbReference>
<comment type="pathway">
    <text evidence="2 14">Amino-acid biosynthesis; L-proline biosynthesis; L-proline from L-glutamate 5-semialdehyde: step 1/1.</text>
</comment>
<dbReference type="FunFam" id="3.40.50.720:FF:000190">
    <property type="entry name" value="Pyrroline-5-carboxylate reductase"/>
    <property type="match status" value="1"/>
</dbReference>
<protein>
    <recommendedName>
        <fullName evidence="5 14">Pyrroline-5-carboxylate reductase</fullName>
        <ecNumber evidence="4 14">1.5.1.2</ecNumber>
    </recommendedName>
</protein>
<proteinExistence type="inferred from homology"/>
<evidence type="ECO:0000256" key="7">
    <source>
        <dbReference type="ARBA" id="ARBA00022605"/>
    </source>
</evidence>
<gene>
    <name evidence="17" type="primary">PYCR1_2</name>
    <name evidence="17" type="ORF">c2_g1_i4</name>
</gene>
<feature type="binding site" evidence="13">
    <location>
        <position position="60"/>
    </location>
    <ligand>
        <name>NADPH</name>
        <dbReference type="ChEBI" id="CHEBI:57783"/>
    </ligand>
</feature>
<dbReference type="InterPro" id="IPR029036">
    <property type="entry name" value="P5CR_dimer"/>
</dbReference>
<dbReference type="InterPro" id="IPR053790">
    <property type="entry name" value="P5CR-like_CS"/>
</dbReference>
<dbReference type="NCBIfam" id="TIGR00112">
    <property type="entry name" value="proC"/>
    <property type="match status" value="1"/>
</dbReference>
<dbReference type="Gene3D" id="3.40.50.720">
    <property type="entry name" value="NAD(P)-binding Rossmann-like Domain"/>
    <property type="match status" value="1"/>
</dbReference>